<dbReference type="SUPFAM" id="SSF53474">
    <property type="entry name" value="alpha/beta-Hydrolases"/>
    <property type="match status" value="1"/>
</dbReference>
<dbReference type="EMBL" id="CP015250">
    <property type="protein sequence ID" value="AOM10618.1"/>
    <property type="molecule type" value="Genomic_DNA"/>
</dbReference>
<accession>A0A9W3SSP4</accession>
<dbReference type="GO" id="GO:0016020">
    <property type="term" value="C:membrane"/>
    <property type="evidence" value="ECO:0007669"/>
    <property type="project" value="TreeGrafter"/>
</dbReference>
<sequence>MQTNIHSEKETIIFIHGLVGNRRAFKKEQKRFSASYNIITYDLLGHGDDKGEAIDFSLQRLVDQLLNLYEQEGIKKAHICALSYGCYISTIFAQMHPEKVLSICHIGGHYNNPSRLYSVFQNFWEKRGDEYSKWLSQYANCKCQDAHVHFHLFKHVQI</sequence>
<dbReference type="InterPro" id="IPR029058">
    <property type="entry name" value="AB_hydrolase_fold"/>
</dbReference>
<feature type="domain" description="AB hydrolase-1" evidence="1">
    <location>
        <begin position="11"/>
        <end position="117"/>
    </location>
</feature>
<evidence type="ECO:0000313" key="3">
    <source>
        <dbReference type="Proteomes" id="UP000192743"/>
    </source>
</evidence>
<dbReference type="PANTHER" id="PTHR43798">
    <property type="entry name" value="MONOACYLGLYCEROL LIPASE"/>
    <property type="match status" value="1"/>
</dbReference>
<name>A0A9W3SSP4_BACTU</name>
<protein>
    <recommendedName>
        <fullName evidence="1">AB hydrolase-1 domain-containing protein</fullName>
    </recommendedName>
</protein>
<dbReference type="Gene3D" id="3.40.50.1820">
    <property type="entry name" value="alpha/beta hydrolase"/>
    <property type="match status" value="1"/>
</dbReference>
<dbReference type="Proteomes" id="UP000192743">
    <property type="component" value="Chromosome"/>
</dbReference>
<dbReference type="AlphaFoldDB" id="A0A9W3SSP4"/>
<proteinExistence type="predicted"/>
<gene>
    <name evidence="2" type="ORF">BTI247_22230</name>
</gene>
<organism evidence="2 3">
    <name type="scientific">Bacillus thuringiensis Bt18247</name>
    <dbReference type="NCBI Taxonomy" id="1423143"/>
    <lineage>
        <taxon>Bacteria</taxon>
        <taxon>Bacillati</taxon>
        <taxon>Bacillota</taxon>
        <taxon>Bacilli</taxon>
        <taxon>Bacillales</taxon>
        <taxon>Bacillaceae</taxon>
        <taxon>Bacillus</taxon>
        <taxon>Bacillus cereus group</taxon>
    </lineage>
</organism>
<dbReference type="InterPro" id="IPR000073">
    <property type="entry name" value="AB_hydrolase_1"/>
</dbReference>
<dbReference type="InterPro" id="IPR050266">
    <property type="entry name" value="AB_hydrolase_sf"/>
</dbReference>
<evidence type="ECO:0000313" key="2">
    <source>
        <dbReference type="EMBL" id="AOM10618.1"/>
    </source>
</evidence>
<dbReference type="Pfam" id="PF00561">
    <property type="entry name" value="Abhydrolase_1"/>
    <property type="match status" value="1"/>
</dbReference>
<evidence type="ECO:0000259" key="1">
    <source>
        <dbReference type="Pfam" id="PF00561"/>
    </source>
</evidence>
<reference evidence="2 3" key="1">
    <citation type="submission" date="2016-02" db="EMBL/GenBank/DDBJ databases">
        <title>Comparative analysis of three nematocidal Bacillus thuringiensis strains.</title>
        <authorList>
            <person name="Hollensteiner J."/>
            <person name="Kloesener M."/>
            <person name="Bunk B."/>
            <person name="Sproeer C."/>
            <person name="Rosenstiel P."/>
            <person name="Schulte-Iserlohe R."/>
            <person name="Schulenburg H."/>
            <person name="Liesegang H."/>
        </authorList>
    </citation>
    <scope>NUCLEOTIDE SEQUENCE [LARGE SCALE GENOMIC DNA]</scope>
    <source>
        <strain evidence="2 3">Bt18247</strain>
    </source>
</reference>
<dbReference type="PANTHER" id="PTHR43798:SF28">
    <property type="entry name" value="AB HYDROLASE-1 DOMAIN-CONTAINING PROTEIN"/>
    <property type="match status" value="1"/>
</dbReference>